<dbReference type="HOGENOM" id="CLU_021802_2_4_6"/>
<dbReference type="InterPro" id="IPR036264">
    <property type="entry name" value="Bact_exopeptidase_dim_dom"/>
</dbReference>
<feature type="domain" description="Peptidase M20 dimerisation" evidence="10">
    <location>
        <begin position="175"/>
        <end position="283"/>
    </location>
</feature>
<dbReference type="Proteomes" id="UP000018458">
    <property type="component" value="Unassembled WGS sequence"/>
</dbReference>
<dbReference type="InterPro" id="IPR011650">
    <property type="entry name" value="Peptidase_M20_dimer"/>
</dbReference>
<dbReference type="SUPFAM" id="SSF53187">
    <property type="entry name" value="Zn-dependent exopeptidases"/>
    <property type="match status" value="1"/>
</dbReference>
<keyword evidence="4" id="KW-0055">Arginine biosynthesis</keyword>
<comment type="caution">
    <text evidence="11">The sequence shown here is derived from an EMBL/GenBank/DDBJ whole genome shotgun (WGS) entry which is preliminary data.</text>
</comment>
<accession>E8LKP2</accession>
<evidence type="ECO:0000256" key="2">
    <source>
        <dbReference type="ARBA" id="ARBA00005691"/>
    </source>
</evidence>
<dbReference type="NCBIfam" id="TIGR01892">
    <property type="entry name" value="AcOrn-deacetyl"/>
    <property type="match status" value="1"/>
</dbReference>
<evidence type="ECO:0000256" key="8">
    <source>
        <dbReference type="ARBA" id="ARBA00022833"/>
    </source>
</evidence>
<proteinExistence type="inferred from homology"/>
<dbReference type="Gene3D" id="3.30.70.360">
    <property type="match status" value="1"/>
</dbReference>
<keyword evidence="7 11" id="KW-0378">Hydrolase</keyword>
<dbReference type="GO" id="GO:0008777">
    <property type="term" value="F:acetylornithine deacetylase activity"/>
    <property type="evidence" value="ECO:0007669"/>
    <property type="project" value="UniProtKB-EC"/>
</dbReference>
<dbReference type="InterPro" id="IPR010169">
    <property type="entry name" value="AcOrn-deacetyl"/>
</dbReference>
<dbReference type="EC" id="3.5.1.16" evidence="11"/>
<dbReference type="InterPro" id="IPR001261">
    <property type="entry name" value="ArgE/DapE_CS"/>
</dbReference>
<comment type="cofactor">
    <cofactor evidence="1">
        <name>Zn(2+)</name>
        <dbReference type="ChEBI" id="CHEBI:29105"/>
    </cofactor>
</comment>
<dbReference type="PANTHER" id="PTHR43808">
    <property type="entry name" value="ACETYLORNITHINE DEACETYLASE"/>
    <property type="match status" value="1"/>
</dbReference>
<dbReference type="eggNOG" id="COG0624">
    <property type="taxonomic scope" value="Bacteria"/>
</dbReference>
<evidence type="ECO:0000256" key="6">
    <source>
        <dbReference type="ARBA" id="ARBA00022723"/>
    </source>
</evidence>
<dbReference type="PANTHER" id="PTHR43808:SF1">
    <property type="entry name" value="ACETYLORNITHINE DEACETYLASE"/>
    <property type="match status" value="1"/>
</dbReference>
<dbReference type="Gene3D" id="3.40.630.10">
    <property type="entry name" value="Zn peptidases"/>
    <property type="match status" value="1"/>
</dbReference>
<evidence type="ECO:0000256" key="7">
    <source>
        <dbReference type="ARBA" id="ARBA00022801"/>
    </source>
</evidence>
<dbReference type="PROSITE" id="PS00759">
    <property type="entry name" value="ARGE_DAPE_CPG2_2"/>
    <property type="match status" value="1"/>
</dbReference>
<evidence type="ECO:0000256" key="5">
    <source>
        <dbReference type="ARBA" id="ARBA00022605"/>
    </source>
</evidence>
<dbReference type="GO" id="GO:0006526">
    <property type="term" value="P:L-arginine biosynthetic process"/>
    <property type="evidence" value="ECO:0007669"/>
    <property type="project" value="UniProtKB-KW"/>
</dbReference>
<protein>
    <submittedName>
        <fullName evidence="11">Acetylornithine deacetylase ArgE</fullName>
        <ecNumber evidence="11">3.5.1.16</ecNumber>
    </submittedName>
</protein>
<comment type="similarity">
    <text evidence="2">Belongs to the peptidase M20A family. ArgE subfamily.</text>
</comment>
<dbReference type="InterPro" id="IPR002933">
    <property type="entry name" value="Peptidase_M20"/>
</dbReference>
<dbReference type="EMBL" id="AEVO01000065">
    <property type="protein sequence ID" value="EFY06922.1"/>
    <property type="molecule type" value="Genomic_DNA"/>
</dbReference>
<dbReference type="GO" id="GO:0046872">
    <property type="term" value="F:metal ion binding"/>
    <property type="evidence" value="ECO:0007669"/>
    <property type="project" value="UniProtKB-KW"/>
</dbReference>
<evidence type="ECO:0000256" key="4">
    <source>
        <dbReference type="ARBA" id="ARBA00022571"/>
    </source>
</evidence>
<dbReference type="CDD" id="cd03894">
    <property type="entry name" value="M20_ArgE"/>
    <property type="match status" value="1"/>
</dbReference>
<dbReference type="OrthoDB" id="3665926at2"/>
<dbReference type="SUPFAM" id="SSF55031">
    <property type="entry name" value="Bacterial exopeptidase dimerisation domain"/>
    <property type="match status" value="1"/>
</dbReference>
<name>E8LKP2_SUCHY</name>
<dbReference type="RefSeq" id="WP_009143480.1">
    <property type="nucleotide sequence ID" value="NZ_GL831001.1"/>
</dbReference>
<keyword evidence="6" id="KW-0479">Metal-binding</keyword>
<evidence type="ECO:0000313" key="12">
    <source>
        <dbReference type="Proteomes" id="UP000018458"/>
    </source>
</evidence>
<dbReference type="Pfam" id="PF07687">
    <property type="entry name" value="M20_dimer"/>
    <property type="match status" value="1"/>
</dbReference>
<dbReference type="STRING" id="762983.HMPREF9444_01285"/>
<keyword evidence="9" id="KW-0170">Cobalt</keyword>
<evidence type="ECO:0000256" key="3">
    <source>
        <dbReference type="ARBA" id="ARBA00022490"/>
    </source>
</evidence>
<keyword evidence="8" id="KW-0862">Zinc</keyword>
<reference evidence="11 12" key="1">
    <citation type="submission" date="2011-01" db="EMBL/GenBank/DDBJ databases">
        <authorList>
            <person name="Weinstock G."/>
            <person name="Sodergren E."/>
            <person name="Clifton S."/>
            <person name="Fulton L."/>
            <person name="Fulton B."/>
            <person name="Courtney L."/>
            <person name="Fronick C."/>
            <person name="Harrison M."/>
            <person name="Strong C."/>
            <person name="Farmer C."/>
            <person name="Delahaunty K."/>
            <person name="Markovic C."/>
            <person name="Hall O."/>
            <person name="Minx P."/>
            <person name="Tomlinson C."/>
            <person name="Mitreva M."/>
            <person name="Hou S."/>
            <person name="Chen J."/>
            <person name="Wollam A."/>
            <person name="Pepin K.H."/>
            <person name="Johnson M."/>
            <person name="Bhonagiri V."/>
            <person name="Zhang X."/>
            <person name="Suruliraj S."/>
            <person name="Warren W."/>
            <person name="Chinwalla A."/>
            <person name="Mardis E.R."/>
            <person name="Wilson R.K."/>
        </authorList>
    </citation>
    <scope>NUCLEOTIDE SEQUENCE [LARGE SCALE GENOMIC DNA]</scope>
    <source>
        <strain evidence="12">DSM 22608 / JCM 16073 / KCTC 15190 / YIT 12066</strain>
    </source>
</reference>
<keyword evidence="3" id="KW-0963">Cytoplasm</keyword>
<sequence>MFAFKDYFKILSKLVSFDTQSSDILAFDNNNKELIEYAAEFLEDLGFKVELTLLPNGKYNLAANLNGKNGGMMLSSHTDTVPCDAKFWQSDPFELIQKGENLYGLGACDMKGFAALSLLLAKNIAENGSKKPLHISLTADEETSMIGARHFTNRSDVSPDLIIIGEPSSLHCISAHKGYMARKAVFKGKSCHSSDPRHGINAIKLAFLFVNELNLFEQELKTYSDERFLVSYPTINIGAIHGGDSINRVCAEAELLFDVRPTPLFDAKKIDRRLSEITEKINERFVNAVSIEIPYPDIDVFDNKNKQILSIFEELLDEKAIGVNYCTEASLLKNLGSTVVFGPGNIANAHQIDEHIEICEIERCYCLLEKIYGKLYSVK</sequence>
<organism evidence="11 12">
    <name type="scientific">Succinatimonas hippei (strain DSM 22608 / JCM 16073 / KCTC 15190 / YIT 12066)</name>
    <dbReference type="NCBI Taxonomy" id="762983"/>
    <lineage>
        <taxon>Bacteria</taxon>
        <taxon>Pseudomonadati</taxon>
        <taxon>Pseudomonadota</taxon>
        <taxon>Gammaproteobacteria</taxon>
        <taxon>Aeromonadales</taxon>
        <taxon>Succinivibrionaceae</taxon>
        <taxon>Succinatimonas</taxon>
    </lineage>
</organism>
<dbReference type="AlphaFoldDB" id="E8LKP2"/>
<evidence type="ECO:0000256" key="9">
    <source>
        <dbReference type="ARBA" id="ARBA00023285"/>
    </source>
</evidence>
<evidence type="ECO:0000259" key="10">
    <source>
        <dbReference type="Pfam" id="PF07687"/>
    </source>
</evidence>
<evidence type="ECO:0000313" key="11">
    <source>
        <dbReference type="EMBL" id="EFY06922.1"/>
    </source>
</evidence>
<dbReference type="InterPro" id="IPR050072">
    <property type="entry name" value="Peptidase_M20A"/>
</dbReference>
<keyword evidence="12" id="KW-1185">Reference proteome</keyword>
<evidence type="ECO:0000256" key="1">
    <source>
        <dbReference type="ARBA" id="ARBA00001947"/>
    </source>
</evidence>
<dbReference type="Pfam" id="PF01546">
    <property type="entry name" value="Peptidase_M20"/>
    <property type="match status" value="1"/>
</dbReference>
<gene>
    <name evidence="11" type="primary">argE</name>
    <name evidence="11" type="ORF">HMPREF9444_01285</name>
</gene>
<keyword evidence="5" id="KW-0028">Amino-acid biosynthesis</keyword>